<evidence type="ECO:0000313" key="2">
    <source>
        <dbReference type="Proteomes" id="UP000027834"/>
    </source>
</evidence>
<name>A0A8A8D5U2_9BURK</name>
<reference evidence="1" key="1">
    <citation type="submission" date="2014-04" db="EMBL/GenBank/DDBJ databases">
        <authorList>
            <person name="Ho Y.-N."/>
            <person name="Huang C.-C."/>
        </authorList>
    </citation>
    <scope>NUCLEOTIDE SEQUENCE</scope>
    <source>
        <strain evidence="1">869T2</strain>
    </source>
</reference>
<reference evidence="1" key="2">
    <citation type="submission" date="2021-03" db="EMBL/GenBank/DDBJ databases">
        <title>Complete genome sequence of Burkholderia seminalis 869T2.</title>
        <authorList>
            <person name="Hung S.-H."/>
            <person name="Huang C.-T."/>
            <person name="Huang C.-C."/>
            <person name="Kuo C.-H."/>
        </authorList>
    </citation>
    <scope>NUCLEOTIDE SEQUENCE</scope>
    <source>
        <strain evidence="1">869T2</strain>
    </source>
</reference>
<dbReference type="RefSeq" id="WP_154233792.1">
    <property type="nucleotide sequence ID" value="NZ_CP072520.1"/>
</dbReference>
<proteinExistence type="predicted"/>
<protein>
    <submittedName>
        <fullName evidence="1">Uncharacterized protein</fullName>
    </submittedName>
</protein>
<gene>
    <name evidence="1" type="ORF">DT99_007615</name>
</gene>
<dbReference type="AlphaFoldDB" id="A0A8A8D5U2"/>
<keyword evidence="2" id="KW-1185">Reference proteome</keyword>
<sequence>MRGSSSVAPAHAAPAFEDADTVDPALAAPARHLTSSSLFQQFQHIKQVACQPWKTDHFVDLKEHFLTMATM</sequence>
<accession>A0A8A8D5U2</accession>
<dbReference type="Proteomes" id="UP000027834">
    <property type="component" value="Chromosome 1"/>
</dbReference>
<organism evidence="1 2">
    <name type="scientific">Burkholderia seminalis</name>
    <dbReference type="NCBI Taxonomy" id="488731"/>
    <lineage>
        <taxon>Bacteria</taxon>
        <taxon>Pseudomonadati</taxon>
        <taxon>Pseudomonadota</taxon>
        <taxon>Betaproteobacteria</taxon>
        <taxon>Burkholderiales</taxon>
        <taxon>Burkholderiaceae</taxon>
        <taxon>Burkholderia</taxon>
        <taxon>Burkholderia cepacia complex</taxon>
    </lineage>
</organism>
<evidence type="ECO:0000313" key="1">
    <source>
        <dbReference type="EMBL" id="QTO20084.1"/>
    </source>
</evidence>
<dbReference type="EMBL" id="CP072520">
    <property type="protein sequence ID" value="QTO20084.1"/>
    <property type="molecule type" value="Genomic_DNA"/>
</dbReference>